<evidence type="ECO:0000256" key="2">
    <source>
        <dbReference type="ARBA" id="ARBA00008712"/>
    </source>
</evidence>
<dbReference type="AlphaFoldDB" id="A0AAE0S7T2"/>
<comment type="subcellular location">
    <subcellularLocation>
        <location evidence="1">Secreted</location>
    </subcellularLocation>
</comment>
<dbReference type="PANTHER" id="PTHR15040">
    <property type="entry name" value="DERMATOPONTIN-RELATED"/>
    <property type="match status" value="1"/>
</dbReference>
<keyword evidence="6" id="KW-1185">Reference proteome</keyword>
<evidence type="ECO:0000256" key="3">
    <source>
        <dbReference type="ARBA" id="ARBA00022525"/>
    </source>
</evidence>
<reference evidence="5" key="3">
    <citation type="submission" date="2023-05" db="EMBL/GenBank/DDBJ databases">
        <authorList>
            <person name="Smith C.H."/>
        </authorList>
    </citation>
    <scope>NUCLEOTIDE SEQUENCE</scope>
    <source>
        <strain evidence="5">CHS0354</strain>
        <tissue evidence="5">Mantle</tissue>
    </source>
</reference>
<evidence type="ECO:0000256" key="1">
    <source>
        <dbReference type="ARBA" id="ARBA00004613"/>
    </source>
</evidence>
<comment type="similarity">
    <text evidence="2">Belongs to the dermatopontin family.</text>
</comment>
<evidence type="ECO:0000313" key="5">
    <source>
        <dbReference type="EMBL" id="KAK3586714.1"/>
    </source>
</evidence>
<reference evidence="5" key="2">
    <citation type="journal article" date="2021" name="Genome Biol. Evol.">
        <title>Developing a high-quality reference genome for a parasitic bivalve with doubly uniparental inheritance (Bivalvia: Unionida).</title>
        <authorList>
            <person name="Smith C.H."/>
        </authorList>
    </citation>
    <scope>NUCLEOTIDE SEQUENCE</scope>
    <source>
        <strain evidence="5">CHS0354</strain>
        <tissue evidence="5">Mantle</tissue>
    </source>
</reference>
<organism evidence="5 6">
    <name type="scientific">Potamilus streckersoni</name>
    <dbReference type="NCBI Taxonomy" id="2493646"/>
    <lineage>
        <taxon>Eukaryota</taxon>
        <taxon>Metazoa</taxon>
        <taxon>Spiralia</taxon>
        <taxon>Lophotrochozoa</taxon>
        <taxon>Mollusca</taxon>
        <taxon>Bivalvia</taxon>
        <taxon>Autobranchia</taxon>
        <taxon>Heteroconchia</taxon>
        <taxon>Palaeoheterodonta</taxon>
        <taxon>Unionida</taxon>
        <taxon>Unionoidea</taxon>
        <taxon>Unionidae</taxon>
        <taxon>Ambleminae</taxon>
        <taxon>Lampsilini</taxon>
        <taxon>Potamilus</taxon>
    </lineage>
</organism>
<proteinExistence type="inferred from homology"/>
<keyword evidence="4" id="KW-1015">Disulfide bond</keyword>
<dbReference type="GO" id="GO:0030199">
    <property type="term" value="P:collagen fibril organization"/>
    <property type="evidence" value="ECO:0007669"/>
    <property type="project" value="TreeGrafter"/>
</dbReference>
<accession>A0AAE0S7T2</accession>
<dbReference type="Proteomes" id="UP001195483">
    <property type="component" value="Unassembled WGS sequence"/>
</dbReference>
<evidence type="ECO:0000256" key="4">
    <source>
        <dbReference type="ARBA" id="ARBA00023157"/>
    </source>
</evidence>
<dbReference type="GO" id="GO:0005615">
    <property type="term" value="C:extracellular space"/>
    <property type="evidence" value="ECO:0007669"/>
    <property type="project" value="TreeGrafter"/>
</dbReference>
<dbReference type="Pfam" id="PF14704">
    <property type="entry name" value="DERM"/>
    <property type="match status" value="1"/>
</dbReference>
<name>A0AAE0S7T2_9BIVA</name>
<comment type="caution">
    <text evidence="5">The sequence shown here is derived from an EMBL/GenBank/DDBJ whole genome shotgun (WGS) entry which is preliminary data.</text>
</comment>
<protein>
    <submittedName>
        <fullName evidence="5">Uncharacterized protein</fullName>
    </submittedName>
</protein>
<sequence length="128" mass="15271">MNLLIVDYRVWSTNYAENFEIMCDEPNFITNVQSTFSNFKYDRKWVFTCGSSSQIRLSSKRSRCRWNGFSGIYDQPFKLECLKNGFMQGIGSIYSNHHKDRMWDYYCCFNDDGYVLRGFNSSHHNIFE</sequence>
<keyword evidence="3" id="KW-0964">Secreted</keyword>
<dbReference type="EMBL" id="JAEAOA010001262">
    <property type="protein sequence ID" value="KAK3586714.1"/>
    <property type="molecule type" value="Genomic_DNA"/>
</dbReference>
<dbReference type="GO" id="GO:0031012">
    <property type="term" value="C:extracellular matrix"/>
    <property type="evidence" value="ECO:0007669"/>
    <property type="project" value="TreeGrafter"/>
</dbReference>
<gene>
    <name evidence="5" type="ORF">CHS0354_020719</name>
</gene>
<dbReference type="InterPro" id="IPR026645">
    <property type="entry name" value="Dermatopontin"/>
</dbReference>
<reference evidence="5" key="1">
    <citation type="journal article" date="2021" name="Genome Biol. Evol.">
        <title>A High-Quality Reference Genome for a Parasitic Bivalve with Doubly Uniparental Inheritance (Bivalvia: Unionida).</title>
        <authorList>
            <person name="Smith C.H."/>
        </authorList>
    </citation>
    <scope>NUCLEOTIDE SEQUENCE</scope>
    <source>
        <strain evidence="5">CHS0354</strain>
    </source>
</reference>
<evidence type="ECO:0000313" key="6">
    <source>
        <dbReference type="Proteomes" id="UP001195483"/>
    </source>
</evidence>
<dbReference type="PANTHER" id="PTHR15040:SF1">
    <property type="entry name" value="DERMATOPONTIN-LIKE ISOFORM X1"/>
    <property type="match status" value="1"/>
</dbReference>